<protein>
    <recommendedName>
        <fullName evidence="4">Alkyl hydroperoxide reductase subunit C/ Thiol specific antioxidant domain-containing protein</fullName>
    </recommendedName>
</protein>
<feature type="signal peptide" evidence="1">
    <location>
        <begin position="1"/>
        <end position="19"/>
    </location>
</feature>
<comment type="caution">
    <text evidence="2">The sequence shown here is derived from an EMBL/GenBank/DDBJ whole genome shotgun (WGS) entry which is preliminary data.</text>
</comment>
<reference evidence="2" key="1">
    <citation type="submission" date="2021-11" db="EMBL/GenBank/DDBJ databases">
        <authorList>
            <consortium name="Genoscope - CEA"/>
            <person name="William W."/>
        </authorList>
    </citation>
    <scope>NUCLEOTIDE SEQUENCE</scope>
</reference>
<dbReference type="AlphaFoldDB" id="A0A8J2WVX6"/>
<organism evidence="2 3">
    <name type="scientific">Pelagomonas calceolata</name>
    <dbReference type="NCBI Taxonomy" id="35677"/>
    <lineage>
        <taxon>Eukaryota</taxon>
        <taxon>Sar</taxon>
        <taxon>Stramenopiles</taxon>
        <taxon>Ochrophyta</taxon>
        <taxon>Pelagophyceae</taxon>
        <taxon>Pelagomonadales</taxon>
        <taxon>Pelagomonadaceae</taxon>
        <taxon>Pelagomonas</taxon>
    </lineage>
</organism>
<feature type="chain" id="PRO_5035185467" description="Alkyl hydroperoxide reductase subunit C/ Thiol specific antioxidant domain-containing protein" evidence="1">
    <location>
        <begin position="20"/>
        <end position="256"/>
    </location>
</feature>
<proteinExistence type="predicted"/>
<dbReference type="Proteomes" id="UP000789595">
    <property type="component" value="Unassembled WGS sequence"/>
</dbReference>
<dbReference type="OrthoDB" id="497519at2759"/>
<keyword evidence="1" id="KW-0732">Signal</keyword>
<evidence type="ECO:0008006" key="4">
    <source>
        <dbReference type="Google" id="ProtNLM"/>
    </source>
</evidence>
<dbReference type="EMBL" id="CAKKNE010000003">
    <property type="protein sequence ID" value="CAH0370567.1"/>
    <property type="molecule type" value="Genomic_DNA"/>
</dbReference>
<evidence type="ECO:0000313" key="3">
    <source>
        <dbReference type="Proteomes" id="UP000789595"/>
    </source>
</evidence>
<keyword evidence="3" id="KW-1185">Reference proteome</keyword>
<evidence type="ECO:0000256" key="1">
    <source>
        <dbReference type="SAM" id="SignalP"/>
    </source>
</evidence>
<accession>A0A8J2WVX6</accession>
<evidence type="ECO:0000313" key="2">
    <source>
        <dbReference type="EMBL" id="CAH0370567.1"/>
    </source>
</evidence>
<gene>
    <name evidence="2" type="ORF">PECAL_3P04630</name>
</gene>
<name>A0A8J2WVX6_9STRA</name>
<sequence length="256" mass="27341">MQLRRVVVALALAAGAAFTLPTRRHAMQPLRAADEICGECDPMSPFSDGCRPCADGRSVFVGDTKVTSKTLRDIDVVSANGNRVRLDDLMGRKAPAYLRSLDRAGVAGPVFISVAPRETAAEKMNKFLDINPMVPRERLFVDDSPTFAAYASAGFKNIGEDQKTSLADATKLTAPRLSAGAWWRYLTNVASLSPVPDGLKFGEVPEGVLRLGGTFVVDDDTVRFAHADKFPGDHPAIADVLRAAGISLVDAEGVAV</sequence>